<keyword evidence="1" id="KW-0863">Zinc-finger</keyword>
<evidence type="ECO:0000313" key="4">
    <source>
        <dbReference type="EMBL" id="CAL4798531.1"/>
    </source>
</evidence>
<keyword evidence="1" id="KW-0862">Zinc</keyword>
<dbReference type="GO" id="GO:0008270">
    <property type="term" value="F:zinc ion binding"/>
    <property type="evidence" value="ECO:0007669"/>
    <property type="project" value="UniProtKB-KW"/>
</dbReference>
<feature type="domain" description="C3H1-type" evidence="2">
    <location>
        <begin position="79"/>
        <end position="106"/>
    </location>
</feature>
<dbReference type="AlphaFoldDB" id="A0A9P1GI87"/>
<evidence type="ECO:0000259" key="2">
    <source>
        <dbReference type="PROSITE" id="PS50103"/>
    </source>
</evidence>
<reference evidence="3" key="1">
    <citation type="submission" date="2022-10" db="EMBL/GenBank/DDBJ databases">
        <authorList>
            <person name="Chen Y."/>
            <person name="Dougan E. K."/>
            <person name="Chan C."/>
            <person name="Rhodes N."/>
            <person name="Thang M."/>
        </authorList>
    </citation>
    <scope>NUCLEOTIDE SEQUENCE</scope>
</reference>
<reference evidence="4 5" key="2">
    <citation type="submission" date="2024-05" db="EMBL/GenBank/DDBJ databases">
        <authorList>
            <person name="Chen Y."/>
            <person name="Shah S."/>
            <person name="Dougan E. K."/>
            <person name="Thang M."/>
            <person name="Chan C."/>
        </authorList>
    </citation>
    <scope>NUCLEOTIDE SEQUENCE [LARGE SCALE GENOMIC DNA]</scope>
</reference>
<evidence type="ECO:0000313" key="5">
    <source>
        <dbReference type="Proteomes" id="UP001152797"/>
    </source>
</evidence>
<proteinExistence type="predicted"/>
<gene>
    <name evidence="3" type="ORF">C1SCF055_LOCUS36402</name>
</gene>
<organism evidence="3">
    <name type="scientific">Cladocopium goreaui</name>
    <dbReference type="NCBI Taxonomy" id="2562237"/>
    <lineage>
        <taxon>Eukaryota</taxon>
        <taxon>Sar</taxon>
        <taxon>Alveolata</taxon>
        <taxon>Dinophyceae</taxon>
        <taxon>Suessiales</taxon>
        <taxon>Symbiodiniaceae</taxon>
        <taxon>Cladocopium</taxon>
    </lineage>
</organism>
<evidence type="ECO:0000256" key="1">
    <source>
        <dbReference type="PROSITE-ProRule" id="PRU00723"/>
    </source>
</evidence>
<evidence type="ECO:0000313" key="3">
    <source>
        <dbReference type="EMBL" id="CAI4011219.1"/>
    </source>
</evidence>
<accession>A0A9P1GI87</accession>
<dbReference type="EMBL" id="CAMXCT010005046">
    <property type="protein sequence ID" value="CAI4011219.1"/>
    <property type="molecule type" value="Genomic_DNA"/>
</dbReference>
<dbReference type="InterPro" id="IPR000571">
    <property type="entry name" value="Znf_CCCH"/>
</dbReference>
<protein>
    <recommendedName>
        <fullName evidence="2">C3H1-type domain-containing protein</fullName>
    </recommendedName>
</protein>
<dbReference type="EMBL" id="CAMXCT020005046">
    <property type="protein sequence ID" value="CAL1164594.1"/>
    <property type="molecule type" value="Genomic_DNA"/>
</dbReference>
<name>A0A9P1GI87_9DINO</name>
<feature type="zinc finger region" description="C3H1-type" evidence="1">
    <location>
        <begin position="79"/>
        <end position="106"/>
    </location>
</feature>
<comment type="caution">
    <text evidence="3">The sequence shown here is derived from an EMBL/GenBank/DDBJ whole genome shotgun (WGS) entry which is preliminary data.</text>
</comment>
<dbReference type="PROSITE" id="PS50103">
    <property type="entry name" value="ZF_C3H1"/>
    <property type="match status" value="1"/>
</dbReference>
<keyword evidence="1" id="KW-0479">Metal-binding</keyword>
<keyword evidence="5" id="KW-1185">Reference proteome</keyword>
<dbReference type="EMBL" id="CAMXCT030005046">
    <property type="protein sequence ID" value="CAL4798531.1"/>
    <property type="molecule type" value="Genomic_DNA"/>
</dbReference>
<dbReference type="Proteomes" id="UP001152797">
    <property type="component" value="Unassembled WGS sequence"/>
</dbReference>
<sequence>MGGKLWPWPCLLRYRKTFLEVVELGSLASNRSKSVPVRDDLQEESEPDTRVDDLLRRVASRFAWQSEPGISSGSLGHPFLCRAPCIRAVHGTCMKGPRCDFCHLEHVHPKRKLRRQERERLETMRELLALLIFQWHLEQQVIKLQLEQQLRLVLVVVQRHVRGLRQAQMPTELELCRVMENLWILRGFSLGQLFNSLQHWPQVSATFKRELKFLVDSARQSMARPATV</sequence>